<comment type="caution">
    <text evidence="1">The sequence shown here is derived from an EMBL/GenBank/DDBJ whole genome shotgun (WGS) entry which is preliminary data.</text>
</comment>
<dbReference type="Proteomes" id="UP001392318">
    <property type="component" value="Unassembled WGS sequence"/>
</dbReference>
<dbReference type="EMBL" id="JAYMRU010000012">
    <property type="protein sequence ID" value="MEM5401955.1"/>
    <property type="molecule type" value="Genomic_DNA"/>
</dbReference>
<evidence type="ECO:0000313" key="2">
    <source>
        <dbReference type="Proteomes" id="UP001392318"/>
    </source>
</evidence>
<sequence length="340" mass="37728">MTIMTSLGRTIGPLRRLHDNRNDLAVALLSAEERVRNLEALVEAARGTPFFAYFASFDALACMRRHEVQDRKPTPGFQTNWLGVLVDPKIFSFLADQGGKLEQFPLPANWHADIAEWASALHAVELSRPDSFTMIELGCGWGCWMNNMGVAAKRTGRKVHVIGIEGDEGHVEFAREALARNGFTSDEYTLHRGIAAASDGTALFPRQEHPGHSWGSAPVFNATQAQQDQAVASGSHDLLPMISLEAAIAGRDRIDLLHIDIQGGEADLIEACLPMLNEKLAYLLIGTHSKHIEGRLYDILSPTDWVIEMERPAFYQVNNRKPELAVDGVQAWRNPRFIPM</sequence>
<keyword evidence="1" id="KW-0808">Transferase</keyword>
<accession>A0ACC6RM96</accession>
<keyword evidence="2" id="KW-1185">Reference proteome</keyword>
<keyword evidence="1" id="KW-0489">Methyltransferase</keyword>
<reference evidence="1" key="1">
    <citation type="submission" date="2024-01" db="EMBL/GenBank/DDBJ databases">
        <title>The diversity of rhizobia nodulating Mimosa spp. in eleven states of Brazil covering several biomes is determined by host plant, location, and edaphic factors.</title>
        <authorList>
            <person name="Rouws L."/>
            <person name="Barauna A."/>
            <person name="Beukes C."/>
            <person name="De Faria S.M."/>
            <person name="Gross E."/>
            <person name="Dos Reis Junior F.B."/>
            <person name="Simon M."/>
            <person name="Maluk M."/>
            <person name="Odee D.W."/>
            <person name="Kenicer G."/>
            <person name="Young J.P.W."/>
            <person name="Reis V.M."/>
            <person name="Zilli J."/>
            <person name="James E.K."/>
        </authorList>
    </citation>
    <scope>NUCLEOTIDE SEQUENCE</scope>
    <source>
        <strain evidence="1">JPY452</strain>
    </source>
</reference>
<protein>
    <submittedName>
        <fullName evidence="1">Class I SAM-dependent methyltransferase</fullName>
        <ecNumber evidence="1">2.1.-.-</ecNumber>
    </submittedName>
</protein>
<gene>
    <name evidence="1" type="ORF">VSR83_17955</name>
</gene>
<organism evidence="1 2">
    <name type="scientific">Paraburkholderia unamae</name>
    <dbReference type="NCBI Taxonomy" id="219649"/>
    <lineage>
        <taxon>Bacteria</taxon>
        <taxon>Pseudomonadati</taxon>
        <taxon>Pseudomonadota</taxon>
        <taxon>Betaproteobacteria</taxon>
        <taxon>Burkholderiales</taxon>
        <taxon>Burkholderiaceae</taxon>
        <taxon>Paraburkholderia</taxon>
    </lineage>
</organism>
<name>A0ACC6RM96_9BURK</name>
<dbReference type="EC" id="2.1.-.-" evidence="1"/>
<proteinExistence type="predicted"/>
<evidence type="ECO:0000313" key="1">
    <source>
        <dbReference type="EMBL" id="MEM5401955.1"/>
    </source>
</evidence>